<dbReference type="SUPFAM" id="SSF89623">
    <property type="entry name" value="Ribose/Galactose isomerase RpiB/AlsB"/>
    <property type="match status" value="1"/>
</dbReference>
<gene>
    <name evidence="3" type="ORF">A7L45_03285</name>
</gene>
<keyword evidence="2 3" id="KW-0413">Isomerase</keyword>
<evidence type="ECO:0000256" key="2">
    <source>
        <dbReference type="ARBA" id="ARBA00023235"/>
    </source>
</evidence>
<dbReference type="Gene3D" id="3.40.1400.10">
    <property type="entry name" value="Sugar-phosphate isomerase, RpiB/LacA/LacB"/>
    <property type="match status" value="1"/>
</dbReference>
<dbReference type="NCBIfam" id="NF004051">
    <property type="entry name" value="PRK05571.1"/>
    <property type="match status" value="1"/>
</dbReference>
<dbReference type="PANTHER" id="PTHR30345">
    <property type="entry name" value="RIBOSE-5-PHOSPHATE ISOMERASE B"/>
    <property type="match status" value="1"/>
</dbReference>
<reference evidence="4" key="1">
    <citation type="journal article" date="2016" name="Front. Microbiol.">
        <title>Complete Genome Sequence of Clostridium estertheticum DSM 8809, a Microbe Identified in Spoiled Vacuum Packed Beef.</title>
        <authorList>
            <person name="Yu Z."/>
            <person name="Gunn L."/>
            <person name="Brennan E."/>
            <person name="Reid R."/>
            <person name="Wall P.G."/>
            <person name="Gaora O.P."/>
            <person name="Hurley D."/>
            <person name="Bolton D."/>
            <person name="Fanning S."/>
        </authorList>
    </citation>
    <scope>NUCLEOTIDE SEQUENCE [LARGE SCALE GENOMIC DNA]</scope>
    <source>
        <strain evidence="4">DSM 8809</strain>
    </source>
</reference>
<name>A0A1J0GCS2_9CLOT</name>
<evidence type="ECO:0000313" key="3">
    <source>
        <dbReference type="EMBL" id="APC39156.1"/>
    </source>
</evidence>
<proteinExistence type="inferred from homology"/>
<dbReference type="STRING" id="1552.A7L45_03285"/>
<dbReference type="Pfam" id="PF02502">
    <property type="entry name" value="LacAB_rpiB"/>
    <property type="match status" value="1"/>
</dbReference>
<dbReference type="InterPro" id="IPR004785">
    <property type="entry name" value="RpiB"/>
</dbReference>
<accession>A0A1J0GCS2</accession>
<dbReference type="EMBL" id="CP015756">
    <property type="protein sequence ID" value="APC39156.1"/>
    <property type="molecule type" value="Genomic_DNA"/>
</dbReference>
<sequence length="156" mass="17117">MEIAIASDHSGFALKQEIKTFLETKGYEVQDYGTYNEEASDLSDFVYPASLAVANGEADRGIFIDGVGYGSALIANKIYGLYAAVCQDPFCAKLARLHSNTNVLCIGAKIIGSGIALEIVNTWLTTDFLVDTKKYKLRVDKINEISEKHLKKLSEI</sequence>
<dbReference type="PANTHER" id="PTHR30345:SF0">
    <property type="entry name" value="DNA DAMAGE-REPAIR_TOLERATION PROTEIN DRT102"/>
    <property type="match status" value="1"/>
</dbReference>
<dbReference type="OrthoDB" id="1778624at2"/>
<dbReference type="InterPro" id="IPR003500">
    <property type="entry name" value="RpiB_LacA_LacB"/>
</dbReference>
<dbReference type="InterPro" id="IPR036569">
    <property type="entry name" value="RpiB_LacA_LacB_sf"/>
</dbReference>
<evidence type="ECO:0000313" key="4">
    <source>
        <dbReference type="Proteomes" id="UP000182569"/>
    </source>
</evidence>
<dbReference type="GO" id="GO:0009052">
    <property type="term" value="P:pentose-phosphate shunt, non-oxidative branch"/>
    <property type="evidence" value="ECO:0007669"/>
    <property type="project" value="TreeGrafter"/>
</dbReference>
<evidence type="ECO:0000256" key="1">
    <source>
        <dbReference type="ARBA" id="ARBA00008754"/>
    </source>
</evidence>
<comment type="similarity">
    <text evidence="1">Belongs to the LacAB/RpiB family.</text>
</comment>
<dbReference type="NCBIfam" id="TIGR01120">
    <property type="entry name" value="rpiB"/>
    <property type="match status" value="1"/>
</dbReference>
<dbReference type="GO" id="GO:0004751">
    <property type="term" value="F:ribose-5-phosphate isomerase activity"/>
    <property type="evidence" value="ECO:0007669"/>
    <property type="project" value="TreeGrafter"/>
</dbReference>
<dbReference type="GO" id="GO:0019316">
    <property type="term" value="P:D-allose catabolic process"/>
    <property type="evidence" value="ECO:0007669"/>
    <property type="project" value="TreeGrafter"/>
</dbReference>
<dbReference type="Proteomes" id="UP000182569">
    <property type="component" value="Chromosome"/>
</dbReference>
<keyword evidence="4" id="KW-1185">Reference proteome</keyword>
<dbReference type="PIRSF" id="PIRSF005384">
    <property type="entry name" value="RpiB_LacA_B"/>
    <property type="match status" value="1"/>
</dbReference>
<dbReference type="KEGG" id="ceu:A7L45_03285"/>
<dbReference type="AlphaFoldDB" id="A0A1J0GCS2"/>
<protein>
    <submittedName>
        <fullName evidence="3">Ribose 5-phosphate isomerase B</fullName>
    </submittedName>
</protein>
<organism evidence="3 4">
    <name type="scientific">Clostridium estertheticum subsp. estertheticum</name>
    <dbReference type="NCBI Taxonomy" id="1552"/>
    <lineage>
        <taxon>Bacteria</taxon>
        <taxon>Bacillati</taxon>
        <taxon>Bacillota</taxon>
        <taxon>Clostridia</taxon>
        <taxon>Eubacteriales</taxon>
        <taxon>Clostridiaceae</taxon>
        <taxon>Clostridium</taxon>
    </lineage>
</organism>
<dbReference type="NCBIfam" id="TIGR00689">
    <property type="entry name" value="rpiB_lacA_lacB"/>
    <property type="match status" value="1"/>
</dbReference>